<dbReference type="AlphaFoldDB" id="A0A1Y2FJG3"/>
<sequence length="438" mass="48672">MEPSTLRSTEVTPSSVTLASLPTELHSLIARMCRDQDRQYKVRTSPEDFGIRHLEVAKAGATDWDGRSLSALSLSSRDWRTATAPYFFETISSNSCDDALFLFEISPKYASLVRHALFDHHATDSTGQAALLRTLPFLPRLQSLAITPPVFVHLLGLRSTSTPTAEQSVHQQGLRSLLRSIAELSLVDVRKAELAWILPSLSRTALRRLDLTLDLDSDDASIQPARTALSKLKGLQHLSLRDLNVDMAGLLEDVEAFEFELKSLELGFYDRSFDAEAWTFVIGQAQHGEGTPRVRFEVLRDLRLEGTITSIATAINLFSSSPITTLSLRVLEYQNKTKPDPLDALLANIAKGREMRRQVTAVIPQLDLSVEPRYDPFYHRPPNAGSVGLERACDAATETLKFGLDLSDHLLATKDFDGAKALIELLLPLRGKMLRLKD</sequence>
<comment type="caution">
    <text evidence="1">The sequence shown here is derived from an EMBL/GenBank/DDBJ whole genome shotgun (WGS) entry which is preliminary data.</text>
</comment>
<name>A0A1Y2FJG3_9BASI</name>
<keyword evidence="2" id="KW-1185">Reference proteome</keyword>
<proteinExistence type="predicted"/>
<gene>
    <name evidence="1" type="ORF">BCR35DRAFT_331026</name>
</gene>
<evidence type="ECO:0000313" key="1">
    <source>
        <dbReference type="EMBL" id="ORY84078.1"/>
    </source>
</evidence>
<dbReference type="Gene3D" id="3.80.10.10">
    <property type="entry name" value="Ribonuclease Inhibitor"/>
    <property type="match status" value="1"/>
</dbReference>
<accession>A0A1Y2FJG3</accession>
<dbReference type="InterPro" id="IPR032675">
    <property type="entry name" value="LRR_dom_sf"/>
</dbReference>
<evidence type="ECO:0000313" key="2">
    <source>
        <dbReference type="Proteomes" id="UP000193467"/>
    </source>
</evidence>
<organism evidence="1 2">
    <name type="scientific">Leucosporidium creatinivorum</name>
    <dbReference type="NCBI Taxonomy" id="106004"/>
    <lineage>
        <taxon>Eukaryota</taxon>
        <taxon>Fungi</taxon>
        <taxon>Dikarya</taxon>
        <taxon>Basidiomycota</taxon>
        <taxon>Pucciniomycotina</taxon>
        <taxon>Microbotryomycetes</taxon>
        <taxon>Leucosporidiales</taxon>
        <taxon>Leucosporidium</taxon>
    </lineage>
</organism>
<protein>
    <submittedName>
        <fullName evidence="1">Uncharacterized protein</fullName>
    </submittedName>
</protein>
<dbReference type="EMBL" id="MCGR01000018">
    <property type="protein sequence ID" value="ORY84078.1"/>
    <property type="molecule type" value="Genomic_DNA"/>
</dbReference>
<dbReference type="InParanoid" id="A0A1Y2FJG3"/>
<dbReference type="Proteomes" id="UP000193467">
    <property type="component" value="Unassembled WGS sequence"/>
</dbReference>
<reference evidence="1 2" key="1">
    <citation type="submission" date="2016-07" db="EMBL/GenBank/DDBJ databases">
        <title>Pervasive Adenine N6-methylation of Active Genes in Fungi.</title>
        <authorList>
            <consortium name="DOE Joint Genome Institute"/>
            <person name="Mondo S.J."/>
            <person name="Dannebaum R.O."/>
            <person name="Kuo R.C."/>
            <person name="Labutti K."/>
            <person name="Haridas S."/>
            <person name="Kuo A."/>
            <person name="Salamov A."/>
            <person name="Ahrendt S.R."/>
            <person name="Lipzen A."/>
            <person name="Sullivan W."/>
            <person name="Andreopoulos W.B."/>
            <person name="Clum A."/>
            <person name="Lindquist E."/>
            <person name="Daum C."/>
            <person name="Ramamoorthy G.K."/>
            <person name="Gryganskyi A."/>
            <person name="Culley D."/>
            <person name="Magnuson J.K."/>
            <person name="James T.Y."/>
            <person name="O'Malley M.A."/>
            <person name="Stajich J.E."/>
            <person name="Spatafora J.W."/>
            <person name="Visel A."/>
            <person name="Grigoriev I.V."/>
        </authorList>
    </citation>
    <scope>NUCLEOTIDE SEQUENCE [LARGE SCALE GENOMIC DNA]</scope>
    <source>
        <strain evidence="1 2">62-1032</strain>
    </source>
</reference>